<evidence type="ECO:0000256" key="1">
    <source>
        <dbReference type="SAM" id="MobiDB-lite"/>
    </source>
</evidence>
<dbReference type="EMBL" id="CABWMH010000052">
    <property type="protein sequence ID" value="VXC60539.1"/>
    <property type="molecule type" value="Genomic_DNA"/>
</dbReference>
<protein>
    <submittedName>
        <fullName evidence="2">DdrA</fullName>
    </submittedName>
</protein>
<evidence type="ECO:0000313" key="3">
    <source>
        <dbReference type="Proteomes" id="UP000433737"/>
    </source>
</evidence>
<feature type="region of interest" description="Disordered" evidence="1">
    <location>
        <begin position="49"/>
        <end position="73"/>
    </location>
</feature>
<reference evidence="2 3" key="1">
    <citation type="submission" date="2019-10" db="EMBL/GenBank/DDBJ databases">
        <authorList>
            <person name="Karimi E."/>
        </authorList>
    </citation>
    <scope>NUCLEOTIDE SEQUENCE [LARGE SCALE GENOMIC DNA]</scope>
    <source>
        <strain evidence="2">Pantoea sp. 111</strain>
    </source>
</reference>
<gene>
    <name evidence="2" type="ORF">PANT111_560093</name>
</gene>
<proteinExistence type="predicted"/>
<evidence type="ECO:0000313" key="2">
    <source>
        <dbReference type="EMBL" id="VXC60539.1"/>
    </source>
</evidence>
<dbReference type="Proteomes" id="UP000433737">
    <property type="component" value="Unassembled WGS sequence"/>
</dbReference>
<dbReference type="AlphaFoldDB" id="A0AAX3JC98"/>
<feature type="compositionally biased region" description="Pro residues" evidence="1">
    <location>
        <begin position="58"/>
        <end position="68"/>
    </location>
</feature>
<accession>A0AAX3JC98</accession>
<comment type="caution">
    <text evidence="2">The sequence shown here is derived from an EMBL/GenBank/DDBJ whole genome shotgun (WGS) entry which is preliminary data.</text>
</comment>
<sequence>MSLTALQKLDLADQLDELIIKAPTVKGLDLLDLNDQMEAIMLQLGYGAAPAPATSEPAPAPVTEPQPEPVKEDQPIPEVVTDFLAGKFTSQAQLDFVETLRRVGDYIGVYLELDDARQQTASWIAASGLAA</sequence>
<organism evidence="2 3">
    <name type="scientific">Pantoea brenneri</name>
    <dbReference type="NCBI Taxonomy" id="472694"/>
    <lineage>
        <taxon>Bacteria</taxon>
        <taxon>Pseudomonadati</taxon>
        <taxon>Pseudomonadota</taxon>
        <taxon>Gammaproteobacteria</taxon>
        <taxon>Enterobacterales</taxon>
        <taxon>Erwiniaceae</taxon>
        <taxon>Pantoea</taxon>
    </lineage>
</organism>
<dbReference type="RefSeq" id="WP_159224266.1">
    <property type="nucleotide sequence ID" value="NZ_LR733503.1"/>
</dbReference>
<name>A0AAX3JC98_9GAMM</name>